<dbReference type="InterPro" id="IPR029057">
    <property type="entry name" value="PRTase-like"/>
</dbReference>
<comment type="caution">
    <text evidence="1">The sequence shown here is derived from an EMBL/GenBank/DDBJ whole genome shotgun (WGS) entry which is preliminary data.</text>
</comment>
<reference evidence="2" key="1">
    <citation type="journal article" date="2019" name="Int. J. Syst. Evol. Microbiol.">
        <title>The Global Catalogue of Microorganisms (GCM) 10K type strain sequencing project: providing services to taxonomists for standard genome sequencing and annotation.</title>
        <authorList>
            <consortium name="The Broad Institute Genomics Platform"/>
            <consortium name="The Broad Institute Genome Sequencing Center for Infectious Disease"/>
            <person name="Wu L."/>
            <person name="Ma J."/>
        </authorList>
    </citation>
    <scope>NUCLEOTIDE SEQUENCE [LARGE SCALE GENOMIC DNA]</scope>
    <source>
        <strain evidence="2">CGMCC 4.7152</strain>
    </source>
</reference>
<gene>
    <name evidence="1" type="ORF">ACFPIJ_22655</name>
</gene>
<proteinExistence type="predicted"/>
<dbReference type="Proteomes" id="UP001595912">
    <property type="component" value="Unassembled WGS sequence"/>
</dbReference>
<accession>A0ABV9VZG3</accession>
<protein>
    <submittedName>
        <fullName evidence="1">Uncharacterized protein</fullName>
    </submittedName>
</protein>
<name>A0ABV9VZG3_9ACTN</name>
<dbReference type="Gene3D" id="3.40.50.2020">
    <property type="match status" value="1"/>
</dbReference>
<keyword evidence="2" id="KW-1185">Reference proteome</keyword>
<dbReference type="EMBL" id="JBHSIU010000027">
    <property type="protein sequence ID" value="MFC5000625.1"/>
    <property type="molecule type" value="Genomic_DNA"/>
</dbReference>
<evidence type="ECO:0000313" key="2">
    <source>
        <dbReference type="Proteomes" id="UP001595912"/>
    </source>
</evidence>
<sequence length="124" mass="12827">MPMTNRADPSNVELAGAALAEVAAQYRPTSVVSWSATLDVLLAHVVARELGIPRLEADLDLGRLLLDGHDPSDGLSAERVVLVADAITTDRPLEPLIAAVAGGGGRVVAVCSARDGVRTADHTP</sequence>
<evidence type="ECO:0000313" key="1">
    <source>
        <dbReference type="EMBL" id="MFC5000625.1"/>
    </source>
</evidence>
<organism evidence="1 2">
    <name type="scientific">Dactylosporangium cerinum</name>
    <dbReference type="NCBI Taxonomy" id="1434730"/>
    <lineage>
        <taxon>Bacteria</taxon>
        <taxon>Bacillati</taxon>
        <taxon>Actinomycetota</taxon>
        <taxon>Actinomycetes</taxon>
        <taxon>Micromonosporales</taxon>
        <taxon>Micromonosporaceae</taxon>
        <taxon>Dactylosporangium</taxon>
    </lineage>
</organism>
<dbReference type="RefSeq" id="WP_380117173.1">
    <property type="nucleotide sequence ID" value="NZ_JBHSIU010000027.1"/>
</dbReference>